<dbReference type="OrthoDB" id="7067492at2"/>
<dbReference type="InterPro" id="IPR019587">
    <property type="entry name" value="Polyketide_cyclase/dehydratase"/>
</dbReference>
<dbReference type="InterPro" id="IPR023393">
    <property type="entry name" value="START-like_dom_sf"/>
</dbReference>
<protein>
    <submittedName>
        <fullName evidence="1">SRPBCC family protein</fullName>
    </submittedName>
</protein>
<evidence type="ECO:0000313" key="2">
    <source>
        <dbReference type="Proteomes" id="UP000320580"/>
    </source>
</evidence>
<gene>
    <name evidence="1" type="ORF">FQU76_29705</name>
</gene>
<dbReference type="Gene3D" id="3.30.530.20">
    <property type="match status" value="1"/>
</dbReference>
<dbReference type="RefSeq" id="WP_146483415.1">
    <property type="nucleotide sequence ID" value="NZ_CP042266.1"/>
</dbReference>
<proteinExistence type="predicted"/>
<accession>A0A5B8IMZ4</accession>
<organism evidence="1 2">
    <name type="scientific">Streptomyces qinzhouensis</name>
    <dbReference type="NCBI Taxonomy" id="2599401"/>
    <lineage>
        <taxon>Bacteria</taxon>
        <taxon>Bacillati</taxon>
        <taxon>Actinomycetota</taxon>
        <taxon>Actinomycetes</taxon>
        <taxon>Kitasatosporales</taxon>
        <taxon>Streptomycetaceae</taxon>
        <taxon>Streptomyces</taxon>
    </lineage>
</organism>
<dbReference type="Proteomes" id="UP000320580">
    <property type="component" value="Chromosome"/>
</dbReference>
<evidence type="ECO:0000313" key="1">
    <source>
        <dbReference type="EMBL" id="QDY80018.1"/>
    </source>
</evidence>
<sequence length="170" mass="18903">MAVRNVHERRIAAPPERIGALLDRLASSDDPRWPVAHWPRMRLEPGLAVGATGGHGPVRYTVVAYEPGRQVRFRFTGPAGFDGHHELTVRPADDGTALLRHTLLLVPHGPARLTWPLFFRPLHNALIEDAFDRAEQSGTGTVARPARWSPYTSLLRAAARAARHRPARTR</sequence>
<keyword evidence="2" id="KW-1185">Reference proteome</keyword>
<dbReference type="Pfam" id="PF10604">
    <property type="entry name" value="Polyketide_cyc2"/>
    <property type="match status" value="1"/>
</dbReference>
<dbReference type="EMBL" id="CP042266">
    <property type="protein sequence ID" value="QDY80018.1"/>
    <property type="molecule type" value="Genomic_DNA"/>
</dbReference>
<name>A0A5B8IMZ4_9ACTN</name>
<dbReference type="CDD" id="cd07812">
    <property type="entry name" value="SRPBCC"/>
    <property type="match status" value="1"/>
</dbReference>
<dbReference type="KEGG" id="sqz:FQU76_29705"/>
<dbReference type="AlphaFoldDB" id="A0A5B8IMZ4"/>
<dbReference type="SUPFAM" id="SSF55961">
    <property type="entry name" value="Bet v1-like"/>
    <property type="match status" value="1"/>
</dbReference>
<reference evidence="1 2" key="1">
    <citation type="submission" date="2019-07" db="EMBL/GenBank/DDBJ databases">
        <authorList>
            <person name="Zhu P."/>
        </authorList>
    </citation>
    <scope>NUCLEOTIDE SEQUENCE [LARGE SCALE GENOMIC DNA]</scope>
    <source>
        <strain evidence="1 2">SSL-25</strain>
    </source>
</reference>